<protein>
    <submittedName>
        <fullName evidence="1">Uncharacterized protein</fullName>
    </submittedName>
</protein>
<sequence>MYERALQSHEGERGDLLVHFPGLGEHRWSHMAKWLNIVETTPREWNLPLEETGYLNKTTTYWSQIRSAKESIKSAEKKLKSGEVVSGNTNETVNALRNTLREKSDNMELTQQQTEDLNVLIGI</sequence>
<reference evidence="1" key="2">
    <citation type="journal article" date="2023" name="IMA Fungus">
        <title>Comparative genomic study of the Penicillium genus elucidates a diverse pangenome and 15 lateral gene transfer events.</title>
        <authorList>
            <person name="Petersen C."/>
            <person name="Sorensen T."/>
            <person name="Nielsen M.R."/>
            <person name="Sondergaard T.E."/>
            <person name="Sorensen J.L."/>
            <person name="Fitzpatrick D.A."/>
            <person name="Frisvad J.C."/>
            <person name="Nielsen K.L."/>
        </authorList>
    </citation>
    <scope>NUCLEOTIDE SEQUENCE</scope>
    <source>
        <strain evidence="1">IBT 29495</strain>
    </source>
</reference>
<name>A0A9W9XPM8_9EURO</name>
<gene>
    <name evidence="1" type="ORF">N7463_008282</name>
</gene>
<comment type="caution">
    <text evidence="1">The sequence shown here is derived from an EMBL/GenBank/DDBJ whole genome shotgun (WGS) entry which is preliminary data.</text>
</comment>
<accession>A0A9W9XPM8</accession>
<organism evidence="1 2">
    <name type="scientific">Penicillium fimorum</name>
    <dbReference type="NCBI Taxonomy" id="1882269"/>
    <lineage>
        <taxon>Eukaryota</taxon>
        <taxon>Fungi</taxon>
        <taxon>Dikarya</taxon>
        <taxon>Ascomycota</taxon>
        <taxon>Pezizomycotina</taxon>
        <taxon>Eurotiomycetes</taxon>
        <taxon>Eurotiomycetidae</taxon>
        <taxon>Eurotiales</taxon>
        <taxon>Aspergillaceae</taxon>
        <taxon>Penicillium</taxon>
    </lineage>
</organism>
<proteinExistence type="predicted"/>
<reference evidence="1" key="1">
    <citation type="submission" date="2022-12" db="EMBL/GenBank/DDBJ databases">
        <authorList>
            <person name="Petersen C."/>
        </authorList>
    </citation>
    <scope>NUCLEOTIDE SEQUENCE</scope>
    <source>
        <strain evidence="1">IBT 29495</strain>
    </source>
</reference>
<keyword evidence="2" id="KW-1185">Reference proteome</keyword>
<dbReference type="AlphaFoldDB" id="A0A9W9XPM8"/>
<evidence type="ECO:0000313" key="2">
    <source>
        <dbReference type="Proteomes" id="UP001149954"/>
    </source>
</evidence>
<dbReference type="OrthoDB" id="407658at2759"/>
<evidence type="ECO:0000313" key="1">
    <source>
        <dbReference type="EMBL" id="KAJ5496295.1"/>
    </source>
</evidence>
<dbReference type="Proteomes" id="UP001149954">
    <property type="component" value="Unassembled WGS sequence"/>
</dbReference>
<dbReference type="EMBL" id="JAPWDS010000005">
    <property type="protein sequence ID" value="KAJ5496295.1"/>
    <property type="molecule type" value="Genomic_DNA"/>
</dbReference>